<dbReference type="Pfam" id="PF01243">
    <property type="entry name" value="PNPOx_N"/>
    <property type="match status" value="1"/>
</dbReference>
<dbReference type="EMBL" id="LR130778">
    <property type="protein sequence ID" value="VDN47015.1"/>
    <property type="molecule type" value="Genomic_DNA"/>
</dbReference>
<dbReference type="Gene3D" id="2.30.110.10">
    <property type="entry name" value="Electron Transport, Fmn-binding Protein, Chain A"/>
    <property type="match status" value="1"/>
</dbReference>
<dbReference type="OrthoDB" id="7061375at2"/>
<evidence type="ECO:0000313" key="2">
    <source>
        <dbReference type="EMBL" id="VDN47015.1"/>
    </source>
</evidence>
<gene>
    <name evidence="2" type="ORF">PATL70BA_1140</name>
</gene>
<organism evidence="2 3">
    <name type="scientific">Petrocella atlantisensis</name>
    <dbReference type="NCBI Taxonomy" id="2173034"/>
    <lineage>
        <taxon>Bacteria</taxon>
        <taxon>Bacillati</taxon>
        <taxon>Bacillota</taxon>
        <taxon>Clostridia</taxon>
        <taxon>Lachnospirales</taxon>
        <taxon>Vallitaleaceae</taxon>
        <taxon>Petrocella</taxon>
    </lineage>
</organism>
<evidence type="ECO:0000259" key="1">
    <source>
        <dbReference type="Pfam" id="PF01243"/>
    </source>
</evidence>
<dbReference type="KEGG" id="cbar:PATL70BA_1140"/>
<feature type="domain" description="Pyridoxamine 5'-phosphate oxidase N-terminal" evidence="1">
    <location>
        <begin position="1"/>
        <end position="99"/>
    </location>
</feature>
<accession>A0A3P7NVT5</accession>
<name>A0A3P7NVT5_9FIRM</name>
<keyword evidence="3" id="KW-1185">Reference proteome</keyword>
<proteinExistence type="predicted"/>
<dbReference type="SUPFAM" id="SSF50475">
    <property type="entry name" value="FMN-binding split barrel"/>
    <property type="match status" value="1"/>
</dbReference>
<dbReference type="RefSeq" id="WP_125136420.1">
    <property type="nucleotide sequence ID" value="NZ_LR130778.1"/>
</dbReference>
<protein>
    <recommendedName>
        <fullName evidence="1">Pyridoxamine 5'-phosphate oxidase N-terminal domain-containing protein</fullName>
    </recommendedName>
</protein>
<dbReference type="Proteomes" id="UP000279029">
    <property type="component" value="Chromosome"/>
</dbReference>
<evidence type="ECO:0000313" key="3">
    <source>
        <dbReference type="Proteomes" id="UP000279029"/>
    </source>
</evidence>
<dbReference type="InterPro" id="IPR011576">
    <property type="entry name" value="Pyridox_Oxase_N"/>
</dbReference>
<reference evidence="2 3" key="1">
    <citation type="submission" date="2018-09" db="EMBL/GenBank/DDBJ databases">
        <authorList>
            <person name="Postec A."/>
        </authorList>
    </citation>
    <scope>NUCLEOTIDE SEQUENCE [LARGE SCALE GENOMIC DNA]</scope>
    <source>
        <strain evidence="2">70B-A</strain>
    </source>
</reference>
<sequence length="143" mass="16272">MNKNIEAILNTNNLCVLCTEHEGYPYCSLMTFTLGKDNKTLYMVAIDDSKKYKNIALNPNVSILMDNRQSLGKASKNEIMSITFEGYNEAIDQEKSEEGKKILLEKHPDLYEIIQNPKCVLLSIRLKAYKLLMGPTNSEEGYI</sequence>
<dbReference type="AlphaFoldDB" id="A0A3P7NVT5"/>
<dbReference type="InterPro" id="IPR012349">
    <property type="entry name" value="Split_barrel_FMN-bd"/>
</dbReference>